<accession>A0A9D4F4Z1</accession>
<evidence type="ECO:0000313" key="2">
    <source>
        <dbReference type="Proteomes" id="UP000828390"/>
    </source>
</evidence>
<keyword evidence="2" id="KW-1185">Reference proteome</keyword>
<dbReference type="EMBL" id="JAIWYP010000007">
    <property type="protein sequence ID" value="KAH3792429.1"/>
    <property type="molecule type" value="Genomic_DNA"/>
</dbReference>
<comment type="caution">
    <text evidence="1">The sequence shown here is derived from an EMBL/GenBank/DDBJ whole genome shotgun (WGS) entry which is preliminary data.</text>
</comment>
<evidence type="ECO:0000313" key="1">
    <source>
        <dbReference type="EMBL" id="KAH3792429.1"/>
    </source>
</evidence>
<name>A0A9D4F4Z1_DREPO</name>
<sequence>MGPCIAEIDCIVIREVQYQFEVNRCRHGEIIVKGNFGWAWPMLPGRPRIDRIVIREVQYQFDVNRCRIEEFQGSSANSVGGAGGRDGRTDGQTHITTISPLSEKLQALISNGYWDTRDPGAIPYLFANRYLGSFTCSTRINILTKFYKDWTKTVTSTVYTNKLLTINILTKFHKDWMKTACDLYCLHKQIVDGHTHTHTDAGHGHISSPCHFVTGDHVHADQPAPFGRTRCTLTSLSAGTFDKDRCQGPFRTNKSYPPEATKCTLTRRRLPIGLKRV</sequence>
<reference evidence="1" key="2">
    <citation type="submission" date="2020-11" db="EMBL/GenBank/DDBJ databases">
        <authorList>
            <person name="McCartney M.A."/>
            <person name="Auch B."/>
            <person name="Kono T."/>
            <person name="Mallez S."/>
            <person name="Becker A."/>
            <person name="Gohl D.M."/>
            <person name="Silverstein K.A.T."/>
            <person name="Koren S."/>
            <person name="Bechman K.B."/>
            <person name="Herman A."/>
            <person name="Abrahante J.E."/>
            <person name="Garbe J."/>
        </authorList>
    </citation>
    <scope>NUCLEOTIDE SEQUENCE</scope>
    <source>
        <strain evidence="1">Duluth1</strain>
        <tissue evidence="1">Whole animal</tissue>
    </source>
</reference>
<organism evidence="1 2">
    <name type="scientific">Dreissena polymorpha</name>
    <name type="common">Zebra mussel</name>
    <name type="synonym">Mytilus polymorpha</name>
    <dbReference type="NCBI Taxonomy" id="45954"/>
    <lineage>
        <taxon>Eukaryota</taxon>
        <taxon>Metazoa</taxon>
        <taxon>Spiralia</taxon>
        <taxon>Lophotrochozoa</taxon>
        <taxon>Mollusca</taxon>
        <taxon>Bivalvia</taxon>
        <taxon>Autobranchia</taxon>
        <taxon>Heteroconchia</taxon>
        <taxon>Euheterodonta</taxon>
        <taxon>Imparidentia</taxon>
        <taxon>Neoheterodontei</taxon>
        <taxon>Myida</taxon>
        <taxon>Dreissenoidea</taxon>
        <taxon>Dreissenidae</taxon>
        <taxon>Dreissena</taxon>
    </lineage>
</organism>
<protein>
    <submittedName>
        <fullName evidence="1">Uncharacterized protein</fullName>
    </submittedName>
</protein>
<dbReference type="Proteomes" id="UP000828390">
    <property type="component" value="Unassembled WGS sequence"/>
</dbReference>
<reference evidence="1" key="1">
    <citation type="journal article" date="2019" name="bioRxiv">
        <title>The Genome of the Zebra Mussel, Dreissena polymorpha: A Resource for Invasive Species Research.</title>
        <authorList>
            <person name="McCartney M.A."/>
            <person name="Auch B."/>
            <person name="Kono T."/>
            <person name="Mallez S."/>
            <person name="Zhang Y."/>
            <person name="Obille A."/>
            <person name="Becker A."/>
            <person name="Abrahante J.E."/>
            <person name="Garbe J."/>
            <person name="Badalamenti J.P."/>
            <person name="Herman A."/>
            <person name="Mangelson H."/>
            <person name="Liachko I."/>
            <person name="Sullivan S."/>
            <person name="Sone E.D."/>
            <person name="Koren S."/>
            <person name="Silverstein K.A.T."/>
            <person name="Beckman K.B."/>
            <person name="Gohl D.M."/>
        </authorList>
    </citation>
    <scope>NUCLEOTIDE SEQUENCE</scope>
    <source>
        <strain evidence="1">Duluth1</strain>
        <tissue evidence="1">Whole animal</tissue>
    </source>
</reference>
<proteinExistence type="predicted"/>
<dbReference type="AlphaFoldDB" id="A0A9D4F4Z1"/>
<gene>
    <name evidence="1" type="ORF">DPMN_145925</name>
</gene>